<protein>
    <submittedName>
        <fullName evidence="1">Uncharacterized protein</fullName>
    </submittedName>
</protein>
<dbReference type="Proteomes" id="UP000036987">
    <property type="component" value="Unassembled WGS sequence"/>
</dbReference>
<proteinExistence type="predicted"/>
<gene>
    <name evidence="1" type="ORF">ZOSMA_401G00070</name>
</gene>
<sequence length="37" mass="4145">MFHLPCKGSLIASFCFFAKFEGSHALSWEDLLCSSFS</sequence>
<reference evidence="2" key="1">
    <citation type="journal article" date="2016" name="Nature">
        <title>The genome of the seagrass Zostera marina reveals angiosperm adaptation to the sea.</title>
        <authorList>
            <person name="Olsen J.L."/>
            <person name="Rouze P."/>
            <person name="Verhelst B."/>
            <person name="Lin Y.-C."/>
            <person name="Bayer T."/>
            <person name="Collen J."/>
            <person name="Dattolo E."/>
            <person name="De Paoli E."/>
            <person name="Dittami S."/>
            <person name="Maumus F."/>
            <person name="Michel G."/>
            <person name="Kersting A."/>
            <person name="Lauritano C."/>
            <person name="Lohaus R."/>
            <person name="Toepel M."/>
            <person name="Tonon T."/>
            <person name="Vanneste K."/>
            <person name="Amirebrahimi M."/>
            <person name="Brakel J."/>
            <person name="Bostroem C."/>
            <person name="Chovatia M."/>
            <person name="Grimwood J."/>
            <person name="Jenkins J.W."/>
            <person name="Jueterbock A."/>
            <person name="Mraz A."/>
            <person name="Stam W.T."/>
            <person name="Tice H."/>
            <person name="Bornberg-Bauer E."/>
            <person name="Green P.J."/>
            <person name="Pearson G.A."/>
            <person name="Procaccini G."/>
            <person name="Duarte C.M."/>
            <person name="Schmutz J."/>
            <person name="Reusch T.B.H."/>
            <person name="Van de Peer Y."/>
        </authorList>
    </citation>
    <scope>NUCLEOTIDE SEQUENCE [LARGE SCALE GENOMIC DNA]</scope>
    <source>
        <strain evidence="2">cv. Finnish</strain>
    </source>
</reference>
<organism evidence="1 2">
    <name type="scientific">Zostera marina</name>
    <name type="common">Eelgrass</name>
    <dbReference type="NCBI Taxonomy" id="29655"/>
    <lineage>
        <taxon>Eukaryota</taxon>
        <taxon>Viridiplantae</taxon>
        <taxon>Streptophyta</taxon>
        <taxon>Embryophyta</taxon>
        <taxon>Tracheophyta</taxon>
        <taxon>Spermatophyta</taxon>
        <taxon>Magnoliopsida</taxon>
        <taxon>Liliopsida</taxon>
        <taxon>Zosteraceae</taxon>
        <taxon>Zostera</taxon>
    </lineage>
</organism>
<dbReference type="EMBL" id="LFYR01001219">
    <property type="protein sequence ID" value="KMZ63498.1"/>
    <property type="molecule type" value="Genomic_DNA"/>
</dbReference>
<evidence type="ECO:0000313" key="1">
    <source>
        <dbReference type="EMBL" id="KMZ63498.1"/>
    </source>
</evidence>
<comment type="caution">
    <text evidence="1">The sequence shown here is derived from an EMBL/GenBank/DDBJ whole genome shotgun (WGS) entry which is preliminary data.</text>
</comment>
<evidence type="ECO:0000313" key="2">
    <source>
        <dbReference type="Proteomes" id="UP000036987"/>
    </source>
</evidence>
<name>A0A0K9P3E1_ZOSMR</name>
<accession>A0A0K9P3E1</accession>
<dbReference type="AlphaFoldDB" id="A0A0K9P3E1"/>
<keyword evidence="2" id="KW-1185">Reference proteome</keyword>